<name>A0A2B7J2J3_CUTAC</name>
<dbReference type="OrthoDB" id="5291879at2"/>
<evidence type="ECO:0000313" key="4">
    <source>
        <dbReference type="Proteomes" id="UP000226191"/>
    </source>
</evidence>
<dbReference type="Gene3D" id="1.20.1270.240">
    <property type="match status" value="1"/>
</dbReference>
<comment type="similarity">
    <text evidence="1">Belongs to the fructosamine kinase family.</text>
</comment>
<organism evidence="3 4">
    <name type="scientific">Cutibacterium acnes</name>
    <name type="common">Propionibacterium acnes</name>
    <dbReference type="NCBI Taxonomy" id="1747"/>
    <lineage>
        <taxon>Bacteria</taxon>
        <taxon>Bacillati</taxon>
        <taxon>Actinomycetota</taxon>
        <taxon>Actinomycetes</taxon>
        <taxon>Propionibacteriales</taxon>
        <taxon>Propionibacteriaceae</taxon>
        <taxon>Cutibacterium</taxon>
    </lineage>
</organism>
<keyword evidence="1" id="KW-0808">Transferase</keyword>
<dbReference type="GO" id="GO:0016301">
    <property type="term" value="F:kinase activity"/>
    <property type="evidence" value="ECO:0007669"/>
    <property type="project" value="UniProtKB-UniRule"/>
</dbReference>
<evidence type="ECO:0000313" key="2">
    <source>
        <dbReference type="EMBL" id="AXM06159.1"/>
    </source>
</evidence>
<dbReference type="AlphaFoldDB" id="A0A2B7J2J3"/>
<dbReference type="GeneID" id="92856972"/>
<dbReference type="EMBL" id="CP031442">
    <property type="protein sequence ID" value="AXM06159.1"/>
    <property type="molecule type" value="Genomic_DNA"/>
</dbReference>
<dbReference type="Gene3D" id="1.10.510.10">
    <property type="entry name" value="Transferase(Phosphotransferase) domain 1"/>
    <property type="match status" value="1"/>
</dbReference>
<dbReference type="PIRSF" id="PIRSF006221">
    <property type="entry name" value="Ketosamine-3-kinase"/>
    <property type="match status" value="1"/>
</dbReference>
<gene>
    <name evidence="3" type="ORF">B1B09_02330</name>
    <name evidence="2" type="ORF">DXN06_02525</name>
</gene>
<dbReference type="PANTHER" id="PTHR12149">
    <property type="entry name" value="FRUCTOSAMINE 3 KINASE-RELATED PROTEIN"/>
    <property type="match status" value="1"/>
</dbReference>
<protein>
    <submittedName>
        <fullName evidence="3">Fructosamine kinase</fullName>
    </submittedName>
</protein>
<evidence type="ECO:0000313" key="3">
    <source>
        <dbReference type="EMBL" id="PGF36480.1"/>
    </source>
</evidence>
<dbReference type="Proteomes" id="UP000226191">
    <property type="component" value="Unassembled WGS sequence"/>
</dbReference>
<reference evidence="2 5" key="2">
    <citation type="submission" date="2018-08" db="EMBL/GenBank/DDBJ databases">
        <title>Genome sequencing of Cutibacterium acnes KCOM 1315.</title>
        <authorList>
            <person name="Kook J.-K."/>
            <person name="Park S.-N."/>
            <person name="Lim Y.K."/>
        </authorList>
    </citation>
    <scope>NUCLEOTIDE SEQUENCE [LARGE SCALE GENOMIC DNA]</scope>
    <source>
        <strain evidence="2 5">KCOM 1315</strain>
    </source>
</reference>
<dbReference type="RefSeq" id="WP_002515547.1">
    <property type="nucleotide sequence ID" value="NZ_AP019664.1"/>
</dbReference>
<dbReference type="Pfam" id="PF03881">
    <property type="entry name" value="Fructosamin_kin"/>
    <property type="match status" value="1"/>
</dbReference>
<dbReference type="EMBL" id="MVCE01000001">
    <property type="protein sequence ID" value="PGF36480.1"/>
    <property type="molecule type" value="Genomic_DNA"/>
</dbReference>
<dbReference type="SUPFAM" id="SSF56112">
    <property type="entry name" value="Protein kinase-like (PK-like)"/>
    <property type="match status" value="1"/>
</dbReference>
<evidence type="ECO:0000256" key="1">
    <source>
        <dbReference type="PIRNR" id="PIRNR006221"/>
    </source>
</evidence>
<proteinExistence type="inferred from homology"/>
<accession>A0A2B7J2J3</accession>
<dbReference type="PANTHER" id="PTHR12149:SF8">
    <property type="entry name" value="PROTEIN-RIBULOSAMINE 3-KINASE"/>
    <property type="match status" value="1"/>
</dbReference>
<evidence type="ECO:0000313" key="5">
    <source>
        <dbReference type="Proteomes" id="UP000256621"/>
    </source>
</evidence>
<sequence length="268" mass="28994">MDEVVSTASYASTVGSMTFRKTDHHKNAIDYEVAGLMWLAAARPDGAGIVEVLDHGKGWLTEPELSTGHPTREAAEDFGRRLAHTHAAGASHLGAAPDGFVPDDGYIGRAPLPLPSEPISSWGEFYAQYRIEPYMDSLDADARAIMSKLVDRLASGALDHDEPALVTCPAARTHGDMWAGNLMWTPDGVVLIDPAAQGGHAEEDLAALSVFGAPFAERIRAAYNEESPLADGWEDRIGLHQLHMLIVHCWLFGGGYVDQTVAIARRWV</sequence>
<dbReference type="Proteomes" id="UP000256621">
    <property type="component" value="Chromosome"/>
</dbReference>
<dbReference type="InterPro" id="IPR011009">
    <property type="entry name" value="Kinase-like_dom_sf"/>
</dbReference>
<dbReference type="InterPro" id="IPR016477">
    <property type="entry name" value="Fructo-/Ketosamine-3-kinase"/>
</dbReference>
<keyword evidence="1 3" id="KW-0418">Kinase</keyword>
<reference evidence="3 4" key="1">
    <citation type="submission" date="2017-02" db="EMBL/GenBank/DDBJ databases">
        <title>Prevalence of linear plasmids in Cutibacterium acnes isolates obtained from cancerous prostatic tissue.</title>
        <authorList>
            <person name="Davidsson S."/>
            <person name="Bruggemann H."/>
        </authorList>
    </citation>
    <scope>NUCLEOTIDE SEQUENCE [LARGE SCALE GENOMIC DNA]</scope>
    <source>
        <strain evidence="3 4">11-78</strain>
    </source>
</reference>
<dbReference type="OMA" id="GNVMWTP"/>